<evidence type="ECO:0000256" key="1">
    <source>
        <dbReference type="SAM" id="MobiDB-lite"/>
    </source>
</evidence>
<dbReference type="PANTHER" id="PTHR46599">
    <property type="entry name" value="PIGGYBAC TRANSPOSABLE ELEMENT-DERIVED PROTEIN 4"/>
    <property type="match status" value="1"/>
</dbReference>
<feature type="compositionally biased region" description="Polar residues" evidence="1">
    <location>
        <begin position="73"/>
        <end position="86"/>
    </location>
</feature>
<organism evidence="3 4">
    <name type="scientific">Phytophthora nicotianae CJ01A1</name>
    <dbReference type="NCBI Taxonomy" id="1317063"/>
    <lineage>
        <taxon>Eukaryota</taxon>
        <taxon>Sar</taxon>
        <taxon>Stramenopiles</taxon>
        <taxon>Oomycota</taxon>
        <taxon>Peronosporomycetes</taxon>
        <taxon>Peronosporales</taxon>
        <taxon>Peronosporaceae</taxon>
        <taxon>Phytophthora</taxon>
    </lineage>
</organism>
<gene>
    <name evidence="3" type="ORF">F441_08194</name>
</gene>
<evidence type="ECO:0000259" key="2">
    <source>
        <dbReference type="Pfam" id="PF13843"/>
    </source>
</evidence>
<dbReference type="Pfam" id="PF13843">
    <property type="entry name" value="DDE_Tnp_1_7"/>
    <property type="match status" value="1"/>
</dbReference>
<evidence type="ECO:0000313" key="3">
    <source>
        <dbReference type="EMBL" id="ETP17396.1"/>
    </source>
</evidence>
<feature type="compositionally biased region" description="Acidic residues" evidence="1">
    <location>
        <begin position="908"/>
        <end position="920"/>
    </location>
</feature>
<evidence type="ECO:0000313" key="4">
    <source>
        <dbReference type="Proteomes" id="UP000018958"/>
    </source>
</evidence>
<name>W2X3S8_PHYNI</name>
<dbReference type="EMBL" id="ANIX01001669">
    <property type="protein sequence ID" value="ETP17396.1"/>
    <property type="molecule type" value="Genomic_DNA"/>
</dbReference>
<accession>W2X3S8</accession>
<sequence>MTFKSGWRELKRDGWTSKPPVGLSNDFFYIKPGKTKKGVRGEIFFLGEKELMDHLECLALEHQVGPSEAAVEGSTTSPAGTVTPEHTSLGERLIPTSPHVMASDEESESCSQNGTPVPDDSEVQRNLEADFEGVVNAGDGGDAGRDIQANQGTLATHRPQPIDEETKETEPPGNTPNTDTLRDPNIITADEGLGEYAALDSDGGCEGDSVYDDDDELDWVEPNPDSEEENDSPTDIHFTPDLLATVGGVDVVARGAVPEAALDAMRDSGWTEPQLCTPYPYMDEPYEMRPDEWIREDYPGIYEGDHGPTAGALNAATTVLGAFLRLVTPQLLERVARETNSYFYENLDARVESQYVKQQARKKKKPRFSIQTPQEIKEILQRTPDVSGRELCIFIGLLIARTIAPNKKKFAHHWKTTDEGAIPRGCFGQFMKRDRFDHISRNLHFSSNSDRRATTDRAWKLRPVIDVLQETFQHNFIPPAVMAFDEAMLPSMSPFNKMRVFMRDKPHRWGTKLFMLCCSSSAYCIRFEVYCGKKEMSDGTTPPDTKSGPAAVVRNLHHVFGASGPSDFRLVVTDRFYTSAVLAMQLLAMKCYSVGTVMPNRKALTKSIIPPKRGSKPTKKRPENIERGTFQIVELKQVPSIKYACWWDNQCVFVLAAGGSAEVDRTVRRETSTGEQLEVMCPRFVKDYQSFMGGVDVHDQLRLQRYSLQLARRYKKYYKSLFLGLLDLAIVNAFIIYNARRTSEGKSKTSYVVFLKQLQLEPCQLRPDDWNQLLRNQGLQPIPTKTNREQPAHVPIQTDEWRKGNGSETRKRRQRACKICSVLKRADQSRGGETIFYCAVCKLNASSTHVLVSRVFLCNKVKHTSNGIATSCFEIWHKHWKYGTMIPQVQRKRKLRARKPARVHDVGESDEGSSEAESNDESTAGSPSQTRQRTDD</sequence>
<proteinExistence type="predicted"/>
<feature type="domain" description="PiggyBac transposable element-derived protein" evidence="2">
    <location>
        <begin position="322"/>
        <end position="734"/>
    </location>
</feature>
<dbReference type="AlphaFoldDB" id="W2X3S8"/>
<dbReference type="PANTHER" id="PTHR46599:SF3">
    <property type="entry name" value="PIGGYBAC TRANSPOSABLE ELEMENT-DERIVED PROTEIN 4"/>
    <property type="match status" value="1"/>
</dbReference>
<feature type="region of interest" description="Disordered" evidence="1">
    <location>
        <begin position="893"/>
        <end position="936"/>
    </location>
</feature>
<protein>
    <recommendedName>
        <fullName evidence="2">PiggyBac transposable element-derived protein domain-containing protein</fullName>
    </recommendedName>
</protein>
<feature type="compositionally biased region" description="Polar residues" evidence="1">
    <location>
        <begin position="923"/>
        <end position="936"/>
    </location>
</feature>
<feature type="compositionally biased region" description="Acidic residues" evidence="1">
    <location>
        <begin position="203"/>
        <end position="232"/>
    </location>
</feature>
<feature type="region of interest" description="Disordered" evidence="1">
    <location>
        <begin position="69"/>
        <end position="121"/>
    </location>
</feature>
<feature type="region of interest" description="Disordered" evidence="1">
    <location>
        <begin position="153"/>
        <end position="185"/>
    </location>
</feature>
<reference evidence="3 4" key="1">
    <citation type="submission" date="2013-11" db="EMBL/GenBank/DDBJ databases">
        <title>The Genome Sequence of Phytophthora parasitica CJ01A1.</title>
        <authorList>
            <consortium name="The Broad Institute Genomics Platform"/>
            <person name="Russ C."/>
            <person name="Tyler B."/>
            <person name="Panabieres F."/>
            <person name="Shan W."/>
            <person name="Tripathy S."/>
            <person name="Grunwald N."/>
            <person name="Machado M."/>
            <person name="Johnson C.S."/>
            <person name="Walker B."/>
            <person name="Young S.K."/>
            <person name="Zeng Q."/>
            <person name="Gargeya S."/>
            <person name="Fitzgerald M."/>
            <person name="Haas B."/>
            <person name="Abouelleil A."/>
            <person name="Allen A.W."/>
            <person name="Alvarado L."/>
            <person name="Arachchi H.M."/>
            <person name="Berlin A.M."/>
            <person name="Chapman S.B."/>
            <person name="Gainer-Dewar J."/>
            <person name="Goldberg J."/>
            <person name="Griggs A."/>
            <person name="Gujja S."/>
            <person name="Hansen M."/>
            <person name="Howarth C."/>
            <person name="Imamovic A."/>
            <person name="Ireland A."/>
            <person name="Larimer J."/>
            <person name="McCowan C."/>
            <person name="Murphy C."/>
            <person name="Pearson M."/>
            <person name="Poon T.W."/>
            <person name="Priest M."/>
            <person name="Roberts A."/>
            <person name="Saif S."/>
            <person name="Shea T."/>
            <person name="Sisk P."/>
            <person name="Sykes S."/>
            <person name="Wortman J."/>
            <person name="Nusbaum C."/>
            <person name="Birren B."/>
        </authorList>
    </citation>
    <scope>NUCLEOTIDE SEQUENCE [LARGE SCALE GENOMIC DNA]</scope>
    <source>
        <strain evidence="3 4">CJ01A1</strain>
    </source>
</reference>
<dbReference type="Proteomes" id="UP000018958">
    <property type="component" value="Unassembled WGS sequence"/>
</dbReference>
<feature type="region of interest" description="Disordered" evidence="1">
    <location>
        <begin position="197"/>
        <end position="235"/>
    </location>
</feature>
<dbReference type="InterPro" id="IPR029526">
    <property type="entry name" value="PGBD"/>
</dbReference>
<comment type="caution">
    <text evidence="3">The sequence shown here is derived from an EMBL/GenBank/DDBJ whole genome shotgun (WGS) entry which is preliminary data.</text>
</comment>